<reference evidence="9 11" key="1">
    <citation type="submission" date="2017-10" db="EMBL/GenBank/DDBJ databases">
        <title>Genomics of the genus Arcobacter.</title>
        <authorList>
            <person name="Perez-Cataluna A."/>
            <person name="Figueras M.J."/>
        </authorList>
    </citation>
    <scope>NUCLEOTIDE SEQUENCE [LARGE SCALE GENOMIC DNA]</scope>
    <source>
        <strain evidence="9 11">CECT 7835</strain>
    </source>
</reference>
<dbReference type="Pfam" id="PF12912">
    <property type="entry name" value="N_NLPC_P60"/>
    <property type="match status" value="1"/>
</dbReference>
<dbReference type="RefSeq" id="WP_114839273.1">
    <property type="nucleotide sequence ID" value="NZ_CP031217.1"/>
</dbReference>
<dbReference type="PIRSF" id="PIRSF019015">
    <property type="entry name" value="P60_peptidase_YkfC"/>
    <property type="match status" value="1"/>
</dbReference>
<evidence type="ECO:0000256" key="4">
    <source>
        <dbReference type="ARBA" id="ARBA00022807"/>
    </source>
</evidence>
<evidence type="ECO:0000313" key="8">
    <source>
        <dbReference type="EMBL" id="AXH12444.1"/>
    </source>
</evidence>
<name>A0AAX2AB00_9BACT</name>
<dbReference type="Pfam" id="PF12913">
    <property type="entry name" value="SH3_6"/>
    <property type="match status" value="1"/>
</dbReference>
<evidence type="ECO:0000259" key="5">
    <source>
        <dbReference type="Pfam" id="PF00877"/>
    </source>
</evidence>
<dbReference type="Proteomes" id="UP000289193">
    <property type="component" value="Unassembled WGS sequence"/>
</dbReference>
<organism evidence="9 11">
    <name type="scientific">Halarcobacter bivalviorum</name>
    <dbReference type="NCBI Taxonomy" id="663364"/>
    <lineage>
        <taxon>Bacteria</taxon>
        <taxon>Pseudomonadati</taxon>
        <taxon>Campylobacterota</taxon>
        <taxon>Epsilonproteobacteria</taxon>
        <taxon>Campylobacterales</taxon>
        <taxon>Arcobacteraceae</taxon>
        <taxon>Halarcobacter</taxon>
    </lineage>
</organism>
<dbReference type="KEGG" id="hbv:ABIV_1449"/>
<keyword evidence="11" id="KW-1185">Reference proteome</keyword>
<evidence type="ECO:0000313" key="11">
    <source>
        <dbReference type="Proteomes" id="UP000289193"/>
    </source>
</evidence>
<dbReference type="InterPro" id="IPR038765">
    <property type="entry name" value="Papain-like_cys_pep_sf"/>
</dbReference>
<dbReference type="EMBL" id="CP031217">
    <property type="protein sequence ID" value="AXH12444.1"/>
    <property type="molecule type" value="Genomic_DNA"/>
</dbReference>
<sequence length="433" mass="50966">MLLSKLIKSSFLISITILFTSCANKNVEIEDIKKYPQEAKFYLNKNLEFKEQEKYNDKFFEIYFRVWDNPIIKISKKEANWAVKFKNENIYLQNYSKASKSWFEKHFENSNFEEFKTELIRAITIKNSNVRVLPTKEMMFYNPYNAGQGFPFDYNQNSHIKINTPVLISHFSKDKAWAYIKTPSFFGWINTNDLAFVDEKFIKEFKTNSYAITIKDKLNIYDEFFIEKTQLGTIFPISKNSKYLLAKKDDKHNAYLKEIEIEDENITTKPLVFNNENIEKIANELIAEQYGWGGIFGFRDCSSFTQDFYTTFGIYLGRNSRQQTFSGKYFNIKELSNKEKKEFIVKNAKPFKTLIYLKGHIMLYIGASKNEPLVMHNVWGVKTKVYLNKKGRNIIGKNVITTLEFGKELLNYDDSNTVIDKLQGFVILDEEKN</sequence>
<feature type="domain" description="NlpC/P60" evidence="5">
    <location>
        <begin position="288"/>
        <end position="368"/>
    </location>
</feature>
<evidence type="ECO:0000256" key="3">
    <source>
        <dbReference type="ARBA" id="ARBA00022801"/>
    </source>
</evidence>
<dbReference type="InterPro" id="IPR027017">
    <property type="entry name" value="P60_peptidase_YkfC"/>
</dbReference>
<dbReference type="InterPro" id="IPR000064">
    <property type="entry name" value="NLP_P60_dom"/>
</dbReference>
<evidence type="ECO:0000259" key="6">
    <source>
        <dbReference type="Pfam" id="PF12912"/>
    </source>
</evidence>
<keyword evidence="4" id="KW-0788">Thiol protease</keyword>
<evidence type="ECO:0000313" key="10">
    <source>
        <dbReference type="Proteomes" id="UP000253850"/>
    </source>
</evidence>
<dbReference type="InterPro" id="IPR025606">
    <property type="entry name" value="NLPC/P60_N_dom"/>
</dbReference>
<protein>
    <submittedName>
        <fullName evidence="8">NlpC/P60 family lipoprotein (SH3b1, SH3b2 type SH3 domains)</fullName>
    </submittedName>
</protein>
<evidence type="ECO:0000313" key="9">
    <source>
        <dbReference type="EMBL" id="RXK10630.1"/>
    </source>
</evidence>
<keyword evidence="2" id="KW-0645">Protease</keyword>
<keyword evidence="8" id="KW-0449">Lipoprotein</keyword>
<evidence type="ECO:0000256" key="1">
    <source>
        <dbReference type="ARBA" id="ARBA00007074"/>
    </source>
</evidence>
<dbReference type="AlphaFoldDB" id="A0AAX2AB00"/>
<dbReference type="GO" id="GO:0008234">
    <property type="term" value="F:cysteine-type peptidase activity"/>
    <property type="evidence" value="ECO:0007669"/>
    <property type="project" value="UniProtKB-KW"/>
</dbReference>
<keyword evidence="3" id="KW-0378">Hydrolase</keyword>
<dbReference type="Gene3D" id="3.90.1720.10">
    <property type="entry name" value="endopeptidase domain like (from Nostoc punctiforme)"/>
    <property type="match status" value="1"/>
</dbReference>
<accession>A0AAX2AB00</accession>
<feature type="domain" description="SH3b1" evidence="7">
    <location>
        <begin position="139"/>
        <end position="189"/>
    </location>
</feature>
<dbReference type="SUPFAM" id="SSF54001">
    <property type="entry name" value="Cysteine proteinases"/>
    <property type="match status" value="1"/>
</dbReference>
<evidence type="ECO:0000256" key="2">
    <source>
        <dbReference type="ARBA" id="ARBA00022670"/>
    </source>
</evidence>
<comment type="similarity">
    <text evidence="1">Belongs to the peptidase C40 family.</text>
</comment>
<feature type="domain" description="NLPC/P60 N-terminal" evidence="6">
    <location>
        <begin position="11"/>
        <end position="115"/>
    </location>
</feature>
<dbReference type="PROSITE" id="PS51257">
    <property type="entry name" value="PROKAR_LIPOPROTEIN"/>
    <property type="match status" value="1"/>
</dbReference>
<dbReference type="Pfam" id="PF00877">
    <property type="entry name" value="NLPC_P60"/>
    <property type="match status" value="1"/>
</dbReference>
<evidence type="ECO:0000259" key="7">
    <source>
        <dbReference type="Pfam" id="PF12913"/>
    </source>
</evidence>
<proteinExistence type="inferred from homology"/>
<reference evidence="8 10" key="2">
    <citation type="submission" date="2018-07" db="EMBL/GenBank/DDBJ databases">
        <title>Complete genome of the Arcobacter bivalviorum type strain LMG 26154.</title>
        <authorList>
            <person name="Miller W.G."/>
            <person name="Yee E."/>
            <person name="Bono J.L."/>
        </authorList>
    </citation>
    <scope>NUCLEOTIDE SEQUENCE [LARGE SCALE GENOMIC DNA]</scope>
    <source>
        <strain evidence="8 10">LMG 26154</strain>
    </source>
</reference>
<dbReference type="GO" id="GO:0006508">
    <property type="term" value="P:proteolysis"/>
    <property type="evidence" value="ECO:0007669"/>
    <property type="project" value="UniProtKB-KW"/>
</dbReference>
<dbReference type="InterPro" id="IPR039439">
    <property type="entry name" value="SH3b1_dom"/>
</dbReference>
<dbReference type="EMBL" id="PDKM01000002">
    <property type="protein sequence ID" value="RXK10630.1"/>
    <property type="molecule type" value="Genomic_DNA"/>
</dbReference>
<dbReference type="Proteomes" id="UP000253850">
    <property type="component" value="Chromosome"/>
</dbReference>
<gene>
    <name evidence="8" type="ORF">ABIV_1449</name>
    <name evidence="9" type="ORF">CRV05_04950</name>
</gene>